<feature type="active site" description="Proton donor" evidence="7">
    <location>
        <position position="240"/>
    </location>
</feature>
<organism evidence="11 12">
    <name type="scientific">Jonesia denitrificans (strain ATCC 14870 / DSM 20603 / BCRC 15368 / CIP 55.134 / JCM 11481 / NBRC 15587 / NCTC 10816 / Prevot 55134)</name>
    <name type="common">Listeria denitrificans</name>
    <dbReference type="NCBI Taxonomy" id="471856"/>
    <lineage>
        <taxon>Bacteria</taxon>
        <taxon>Bacillati</taxon>
        <taxon>Actinomycetota</taxon>
        <taxon>Actinomycetes</taxon>
        <taxon>Micrococcales</taxon>
        <taxon>Jonesiaceae</taxon>
        <taxon>Jonesia</taxon>
    </lineage>
</organism>
<feature type="chain" id="PRO_5002981252" evidence="9">
    <location>
        <begin position="34"/>
        <end position="804"/>
    </location>
</feature>
<evidence type="ECO:0000313" key="11">
    <source>
        <dbReference type="EMBL" id="ACV09271.1"/>
    </source>
</evidence>
<feature type="active site" description="Proton acceptor" evidence="7">
    <location>
        <position position="50"/>
    </location>
</feature>
<dbReference type="OrthoDB" id="9801455at2"/>
<dbReference type="InterPro" id="IPR006558">
    <property type="entry name" value="LamG-like"/>
</dbReference>
<dbReference type="PANTHER" id="PTHR43301:SF3">
    <property type="entry name" value="ARABINAN ENDO-1,5-ALPHA-L-ARABINOSIDASE A-RELATED"/>
    <property type="match status" value="1"/>
</dbReference>
<keyword evidence="12" id="KW-1185">Reference proteome</keyword>
<protein>
    <submittedName>
        <fullName evidence="11">Glycoside hydrolase family 43</fullName>
    </submittedName>
</protein>
<evidence type="ECO:0000256" key="8">
    <source>
        <dbReference type="PIRSR" id="PIRSR606710-2"/>
    </source>
</evidence>
<evidence type="ECO:0000256" key="1">
    <source>
        <dbReference type="ARBA" id="ARBA00004834"/>
    </source>
</evidence>
<gene>
    <name evidence="11" type="ordered locus">Jden_1623</name>
</gene>
<evidence type="ECO:0000313" key="12">
    <source>
        <dbReference type="Proteomes" id="UP000000628"/>
    </source>
</evidence>
<proteinExistence type="inferred from homology"/>
<dbReference type="InterPro" id="IPR023296">
    <property type="entry name" value="Glyco_hydro_beta-prop_sf"/>
</dbReference>
<feature type="signal peptide" evidence="9">
    <location>
        <begin position="1"/>
        <end position="33"/>
    </location>
</feature>
<dbReference type="InterPro" id="IPR006710">
    <property type="entry name" value="Glyco_hydro_43"/>
</dbReference>
<dbReference type="InterPro" id="IPR032291">
    <property type="entry name" value="Abn2_C"/>
</dbReference>
<evidence type="ECO:0000256" key="4">
    <source>
        <dbReference type="ARBA" id="ARBA00022801"/>
    </source>
</evidence>
<dbReference type="InterPro" id="IPR050727">
    <property type="entry name" value="GH43_arabinanases"/>
</dbReference>
<evidence type="ECO:0000256" key="5">
    <source>
        <dbReference type="ARBA" id="ARBA00023157"/>
    </source>
</evidence>
<evidence type="ECO:0000256" key="3">
    <source>
        <dbReference type="ARBA" id="ARBA00022729"/>
    </source>
</evidence>
<evidence type="ECO:0000256" key="9">
    <source>
        <dbReference type="SAM" id="SignalP"/>
    </source>
</evidence>
<keyword evidence="4 11" id="KW-0378">Hydrolase</keyword>
<dbReference type="GO" id="GO:0005975">
    <property type="term" value="P:carbohydrate metabolic process"/>
    <property type="evidence" value="ECO:0007669"/>
    <property type="project" value="InterPro"/>
</dbReference>
<dbReference type="KEGG" id="jde:Jden_1623"/>
<dbReference type="InterPro" id="IPR046780">
    <property type="entry name" value="aBig_2"/>
</dbReference>
<evidence type="ECO:0000256" key="7">
    <source>
        <dbReference type="PIRSR" id="PIRSR606710-1"/>
    </source>
</evidence>
<reference evidence="11 12" key="1">
    <citation type="journal article" date="2009" name="Stand. Genomic Sci.">
        <title>Complete genome sequence of Jonesia denitrificans type strain (Prevot 55134).</title>
        <authorList>
            <person name="Pukall R."/>
            <person name="Gehrich-Schroter G."/>
            <person name="Lapidus A."/>
            <person name="Nolan M."/>
            <person name="Glavina Del Rio T."/>
            <person name="Lucas S."/>
            <person name="Chen F."/>
            <person name="Tice H."/>
            <person name="Pitluck S."/>
            <person name="Cheng J.F."/>
            <person name="Copeland A."/>
            <person name="Saunders E."/>
            <person name="Brettin T."/>
            <person name="Detter J.C."/>
            <person name="Bruce D."/>
            <person name="Goodwin L."/>
            <person name="Pati A."/>
            <person name="Ivanova N."/>
            <person name="Mavromatis K."/>
            <person name="Ovchinnikova G."/>
            <person name="Chen A."/>
            <person name="Palaniappan K."/>
            <person name="Land M."/>
            <person name="Hauser L."/>
            <person name="Chang Y.J."/>
            <person name="Jeffries C.D."/>
            <person name="Chain P."/>
            <person name="Goker M."/>
            <person name="Bristow J."/>
            <person name="Eisen J.A."/>
            <person name="Markowitz V."/>
            <person name="Hugenholtz P."/>
            <person name="Kyrpides N.C."/>
            <person name="Klenk H.P."/>
            <person name="Han C."/>
        </authorList>
    </citation>
    <scope>NUCLEOTIDE SEQUENCE [LARGE SCALE GENOMIC DNA]</scope>
    <source>
        <strain evidence="12">ATCC 14870 / DSM 20603 / BCRC 15368 / CIP 55.134 / JCM 11481 / NBRC 15587 / NCTC 10816 / Prevot 55134</strain>
    </source>
</reference>
<dbReference type="SUPFAM" id="SSF75005">
    <property type="entry name" value="Arabinanase/levansucrase/invertase"/>
    <property type="match status" value="1"/>
</dbReference>
<evidence type="ECO:0000256" key="6">
    <source>
        <dbReference type="ARBA" id="ARBA00023295"/>
    </source>
</evidence>
<dbReference type="Gene3D" id="2.115.10.20">
    <property type="entry name" value="Glycosyl hydrolase domain, family 43"/>
    <property type="match status" value="1"/>
</dbReference>
<dbReference type="PANTHER" id="PTHR43301">
    <property type="entry name" value="ARABINAN ENDO-1,5-ALPHA-L-ARABINOSIDASE"/>
    <property type="match status" value="1"/>
</dbReference>
<keyword evidence="3 9" id="KW-0732">Signal</keyword>
<dbReference type="STRING" id="471856.Jden_1623"/>
<dbReference type="Pfam" id="PF20578">
    <property type="entry name" value="aBig_2"/>
    <property type="match status" value="1"/>
</dbReference>
<dbReference type="SUPFAM" id="SSF49899">
    <property type="entry name" value="Concanavalin A-like lectins/glucanases"/>
    <property type="match status" value="1"/>
</dbReference>
<dbReference type="eggNOG" id="COG3507">
    <property type="taxonomic scope" value="Bacteria"/>
</dbReference>
<dbReference type="CAZy" id="GH43">
    <property type="family name" value="Glycoside Hydrolase Family 43"/>
</dbReference>
<name>C7R5J8_JONDD</name>
<dbReference type="Pfam" id="PF16369">
    <property type="entry name" value="GH43_C"/>
    <property type="match status" value="1"/>
</dbReference>
<feature type="site" description="Important for catalytic activity, responsible for pKa modulation of the active site Glu and correct orientation of both the proton donor and substrate" evidence="8">
    <location>
        <position position="187"/>
    </location>
</feature>
<dbReference type="Gene3D" id="2.40.128.10">
    <property type="match status" value="1"/>
</dbReference>
<dbReference type="InterPro" id="IPR013320">
    <property type="entry name" value="ConA-like_dom_sf"/>
</dbReference>
<dbReference type="HOGENOM" id="CLU_009397_1_1_11"/>
<keyword evidence="6" id="KW-0326">Glycosidase</keyword>
<accession>C7R5J8</accession>
<dbReference type="Pfam" id="PF04616">
    <property type="entry name" value="Glyco_hydro_43"/>
    <property type="match status" value="1"/>
</dbReference>
<dbReference type="Proteomes" id="UP000000628">
    <property type="component" value="Chromosome"/>
</dbReference>
<dbReference type="SMART" id="SM00560">
    <property type="entry name" value="LamGL"/>
    <property type="match status" value="1"/>
</dbReference>
<evidence type="ECO:0000256" key="2">
    <source>
        <dbReference type="ARBA" id="ARBA00009865"/>
    </source>
</evidence>
<dbReference type="Pfam" id="PF13385">
    <property type="entry name" value="Laminin_G_3"/>
    <property type="match status" value="1"/>
</dbReference>
<comment type="pathway">
    <text evidence="1">Glycan metabolism; L-arabinan degradation.</text>
</comment>
<comment type="similarity">
    <text evidence="2">Belongs to the glycosyl hydrolase 43 family.</text>
</comment>
<keyword evidence="5" id="KW-1015">Disulfide bond</keyword>
<sequence length="804" mass="86418">MQPSRKTAGIAASMAGILTATVLAVGVSLPAHAKKTPHDTPTFTDVTVHDPSVITDGDDIWVFGSHGASAHTQDLLNWTQHTVDLAQDRDNPLFEDIYNELKETFEWAQSDTLWASDAIQLPNGKFAMYYNACKGDSPRSALGLAIADTVDGPYKDQGILLKSGMWDEESENPGEIYDALIHPNAVDPDAFYDEDGTLWMVYGSYSGGIFILEMDKDTGLPLPDQGYGQHLLGGNHSRIEAPAIQYNKDTGYYYLYTSFGGLDATGGYNMRVARSKNPDGPYVDAQGNDMSQVKSDPSQPLFDDASIEPYGVKLMGSHLFTRELGDPGEGAGVGYISPGHNTWYEDPDTGKMFLIFHSRFPGNGEMHQVRVQQMWFTPDGWPVLSPMRYAGETAGSVKKNEIAGDWQLINMGTSINTTPIESETVRLEKNGTVTTTEQGVTKPTTTRIGKWSLKGKNTATITVNNTTYTGLFTPIWDPQYQQWSVGLSALSKDGITLTGRQVEVLTGAQAVKAVAKAIDLGNTKNVTANLTLPTSGTGGTTITWWSSNDAVIDGTGKITRPAVGEEPTTAKLYARITNGKKTKKMTYTIVVAPRVAATLDASYSFDGDLTDTTGAGEAATTTGARIDTTGGEPAFTDGVSGQALTLDGTNGVRLPDGLIDSHSYSVAMWLKPTELTQFTTAFFGAATSESWVSLVPSGHDGVNGRTMLWSGTAWYDADSGTQIPTGQWSHVAFVVDGGGVELYINGERTFDGTGFPDVFTANDGTFGVGVNWWDTPFTGAVDELNIYSSALTAQDVRDLATVGQ</sequence>
<dbReference type="EMBL" id="CP001706">
    <property type="protein sequence ID" value="ACV09271.1"/>
    <property type="molecule type" value="Genomic_DNA"/>
</dbReference>
<dbReference type="Gene3D" id="2.60.120.200">
    <property type="match status" value="1"/>
</dbReference>
<evidence type="ECO:0000259" key="10">
    <source>
        <dbReference type="SMART" id="SM00560"/>
    </source>
</evidence>
<dbReference type="AlphaFoldDB" id="C7R5J8"/>
<dbReference type="CDD" id="cd18832">
    <property type="entry name" value="GH43_GsAbnA-like"/>
    <property type="match status" value="1"/>
</dbReference>
<dbReference type="GO" id="GO:0004553">
    <property type="term" value="F:hydrolase activity, hydrolyzing O-glycosyl compounds"/>
    <property type="evidence" value="ECO:0007669"/>
    <property type="project" value="InterPro"/>
</dbReference>
<feature type="domain" description="LamG-like jellyroll fold" evidence="10">
    <location>
        <begin position="662"/>
        <end position="794"/>
    </location>
</feature>